<dbReference type="EMBL" id="CP042469">
    <property type="protein sequence ID" value="QOX62094.1"/>
    <property type="molecule type" value="Genomic_DNA"/>
</dbReference>
<sequence length="615" mass="70783">MCGIVGWTDFSGVCLKNRADILKSMADKLTSRGPDDSGYWLNEEAALGHRRLVVVDPEGGRQPMLRNKGNQNHVLIYNGELYNTEDLRHDLTAKGWTFEGWSDTEVLLTAYLEWGEECLQRLNGIYAFAIWDDESKQLFLARDRIGVKPLFYYQKNDLFIFASEIKAILAHQEVSPRLDREGLAEVFAIGPARTPGNGVFAGISELKPGYCMTVKKGSVKSKPYWTLKSHSHEENFEGTVKRVRELVYDSIKRQLVSDVPLCTLLSGGLDSSAITSVASEVYKAEGRDPIHSYSIDYLDNEIYFQASEFQPNADAPWVTRVSEYLGTKHSICVIDTPELAEALYPAVKARDLPGMADVDSSLLLFSRWIKQFATVGLSGECADEVFGGYPWFYRNTAGIPGRFPWTQQLESRMKLYSQELLDGIKPENYVSMRYEEAIDEVPRFESDSEKENRMRELFYMNLTRWMPTLLDRKDRMSMASGLELRVPFCDHRIVEYAWNIPWEMKFYREREKGLLRQALTGLLPEDVLWRKKSPYPKTHNPSYLEAIKKMTLSIIRDPHSPIHPFIDRQAVREMILTIDRNSNIPWFGQLMNAPQLLAYLIQIDYWMREYNVTVL</sequence>
<reference evidence="1" key="1">
    <citation type="submission" date="2019-08" db="EMBL/GenBank/DDBJ databases">
        <title>Genome sequence of Clostridiales bacterium MT110.</title>
        <authorList>
            <person name="Cao J."/>
        </authorList>
    </citation>
    <scope>NUCLEOTIDE SEQUENCE</scope>
    <source>
        <strain evidence="1">MT110</strain>
    </source>
</reference>
<evidence type="ECO:0000313" key="1">
    <source>
        <dbReference type="EMBL" id="QOX62094.1"/>
    </source>
</evidence>
<dbReference type="EC" id="6.3.5.4" evidence="1"/>
<keyword evidence="1" id="KW-0436">Ligase</keyword>
<name>A0ACD1A6U9_9FIRM</name>
<organism evidence="1 2">
    <name type="scientific">Anoxybacterium hadale</name>
    <dbReference type="NCBI Taxonomy" id="3408580"/>
    <lineage>
        <taxon>Bacteria</taxon>
        <taxon>Bacillati</taxon>
        <taxon>Bacillota</taxon>
        <taxon>Clostridia</taxon>
        <taxon>Peptostreptococcales</taxon>
        <taxon>Anaerovoracaceae</taxon>
        <taxon>Anoxybacterium</taxon>
    </lineage>
</organism>
<gene>
    <name evidence="1" type="primary">asnB</name>
    <name evidence="1" type="ORF">FRZ06_01380</name>
</gene>
<protein>
    <submittedName>
        <fullName evidence="1">Asparagine synthase (Glutamine-hydrolyzing)</fullName>
        <ecNumber evidence="1">6.3.5.4</ecNumber>
    </submittedName>
</protein>
<accession>A0ACD1A6U9</accession>
<keyword evidence="2" id="KW-1185">Reference proteome</keyword>
<proteinExistence type="predicted"/>
<evidence type="ECO:0000313" key="2">
    <source>
        <dbReference type="Proteomes" id="UP000594014"/>
    </source>
</evidence>
<dbReference type="Proteomes" id="UP000594014">
    <property type="component" value="Chromosome"/>
</dbReference>